<evidence type="ECO:0000259" key="1">
    <source>
        <dbReference type="Pfam" id="PF07969"/>
    </source>
</evidence>
<dbReference type="Gene3D" id="3.10.310.70">
    <property type="match status" value="1"/>
</dbReference>
<dbReference type="InterPro" id="IPR033932">
    <property type="entry name" value="YtcJ-like"/>
</dbReference>
<dbReference type="Gene3D" id="2.30.40.10">
    <property type="entry name" value="Urease, subunit C, domain 1"/>
    <property type="match status" value="1"/>
</dbReference>
<dbReference type="PANTHER" id="PTHR22642:SF2">
    <property type="entry name" value="PROTEIN LONG AFTER FAR-RED 3"/>
    <property type="match status" value="1"/>
</dbReference>
<dbReference type="InterPro" id="IPR011059">
    <property type="entry name" value="Metal-dep_hydrolase_composite"/>
</dbReference>
<dbReference type="SUPFAM" id="SSF51338">
    <property type="entry name" value="Composite domain of metallo-dependent hydrolases"/>
    <property type="match status" value="1"/>
</dbReference>
<keyword evidence="3" id="KW-1185">Reference proteome</keyword>
<dbReference type="Proteomes" id="UP000567293">
    <property type="component" value="Unassembled WGS sequence"/>
</dbReference>
<dbReference type="Pfam" id="PF07969">
    <property type="entry name" value="Amidohydro_3"/>
    <property type="match status" value="1"/>
</dbReference>
<dbReference type="PANTHER" id="PTHR22642">
    <property type="entry name" value="IMIDAZOLONEPROPIONASE"/>
    <property type="match status" value="1"/>
</dbReference>
<dbReference type="SUPFAM" id="SSF51556">
    <property type="entry name" value="Metallo-dependent hydrolases"/>
    <property type="match status" value="1"/>
</dbReference>
<feature type="domain" description="Amidohydrolase 3" evidence="1">
    <location>
        <begin position="85"/>
        <end position="568"/>
    </location>
</feature>
<organism evidence="2 3">
    <name type="scientific">Candidatus Acidiferrum panamense</name>
    <dbReference type="NCBI Taxonomy" id="2741543"/>
    <lineage>
        <taxon>Bacteria</taxon>
        <taxon>Pseudomonadati</taxon>
        <taxon>Acidobacteriota</taxon>
        <taxon>Terriglobia</taxon>
        <taxon>Candidatus Acidiferrales</taxon>
        <taxon>Candidatus Acidiferrum</taxon>
    </lineage>
</organism>
<dbReference type="EMBL" id="JACDQQ010000737">
    <property type="protein sequence ID" value="MBA0084849.1"/>
    <property type="molecule type" value="Genomic_DNA"/>
</dbReference>
<reference evidence="2" key="1">
    <citation type="submission" date="2020-06" db="EMBL/GenBank/DDBJ databases">
        <title>Legume-microbial interactions unlock mineral nutrients during tropical forest succession.</title>
        <authorList>
            <person name="Epihov D.Z."/>
        </authorList>
    </citation>
    <scope>NUCLEOTIDE SEQUENCE [LARGE SCALE GENOMIC DNA]</scope>
    <source>
        <strain evidence="2">Pan2503</strain>
    </source>
</reference>
<accession>A0A7V8NNZ8</accession>
<dbReference type="InterPro" id="IPR013108">
    <property type="entry name" value="Amidohydro_3"/>
</dbReference>
<gene>
    <name evidence="2" type="ORF">HRJ53_07630</name>
</gene>
<dbReference type="InterPro" id="IPR006311">
    <property type="entry name" value="TAT_signal"/>
</dbReference>
<sequence>MGKHHHSRREFFGLAGAVGITGALGLPPLARGLQGRGADLVVFNAKVYTVDLLAPKAEAFAVEAGRFAAVGTTEDMKAFIGKRTQTFDAKQLTVVPGFIDCHNHAPGSVLLYEVLVGNPYVVEFVTIASVIDKLRAKARDTRAGTWVEGYFFDDTKVKDDRELNVHDLDEVSKDHPVAVHHRGGHTSFYNSKALALAGVHKDTANPPGGTFDRDASGELNGRVTDRARSVFNKVGERPIFTAEQKAQRDRDGLAYISKQFVRYGLTSVHHEAGDLSALQQVRARGELLHRVSYEATGAVLESMVSGGIMTGFGDERIRLGATAEHTADGSFSERTMALSKPYPGIEPPYQGNITETQEDLNAWIERVHRAGIQVNCHANGDVAIDMVLTAFERAQRLFPRDDARPKITHCTLINDDLLRRIKAAGVVPAVFTSYAYYNTDKFHFYGEDLMKRSMAFRSFLDAGVPAAAGSDFSPGPFDPRMGIQGMVTRTGWNGQTWGANQRISVEEALRVNTINGAYNSHEEAIKGSITPGKMADFVVLADDLHAVDEDKIKDIEIVRTVVGGSTVYSSA</sequence>
<protein>
    <submittedName>
        <fullName evidence="2">Amidohydrolase</fullName>
    </submittedName>
</protein>
<dbReference type="Gene3D" id="3.20.20.140">
    <property type="entry name" value="Metal-dependent hydrolases"/>
    <property type="match status" value="1"/>
</dbReference>
<proteinExistence type="predicted"/>
<dbReference type="GO" id="GO:0016810">
    <property type="term" value="F:hydrolase activity, acting on carbon-nitrogen (but not peptide) bonds"/>
    <property type="evidence" value="ECO:0007669"/>
    <property type="project" value="InterPro"/>
</dbReference>
<dbReference type="AlphaFoldDB" id="A0A7V8NNZ8"/>
<evidence type="ECO:0000313" key="3">
    <source>
        <dbReference type="Proteomes" id="UP000567293"/>
    </source>
</evidence>
<evidence type="ECO:0000313" key="2">
    <source>
        <dbReference type="EMBL" id="MBA0084849.1"/>
    </source>
</evidence>
<comment type="caution">
    <text evidence="2">The sequence shown here is derived from an EMBL/GenBank/DDBJ whole genome shotgun (WGS) entry which is preliminary data.</text>
</comment>
<dbReference type="CDD" id="cd01300">
    <property type="entry name" value="YtcJ_like"/>
    <property type="match status" value="1"/>
</dbReference>
<dbReference type="InterPro" id="IPR032466">
    <property type="entry name" value="Metal_Hydrolase"/>
</dbReference>
<dbReference type="PROSITE" id="PS51318">
    <property type="entry name" value="TAT"/>
    <property type="match status" value="1"/>
</dbReference>
<name>A0A7V8NNZ8_9BACT</name>